<accession>A0A1D1UYI6</accession>
<organism evidence="3 4">
    <name type="scientific">Ramazzottius varieornatus</name>
    <name type="common">Water bear</name>
    <name type="synonym">Tardigrade</name>
    <dbReference type="NCBI Taxonomy" id="947166"/>
    <lineage>
        <taxon>Eukaryota</taxon>
        <taxon>Metazoa</taxon>
        <taxon>Ecdysozoa</taxon>
        <taxon>Tardigrada</taxon>
        <taxon>Eutardigrada</taxon>
        <taxon>Parachela</taxon>
        <taxon>Hypsibioidea</taxon>
        <taxon>Ramazzottiidae</taxon>
        <taxon>Ramazzottius</taxon>
    </lineage>
</organism>
<feature type="region of interest" description="Disordered" evidence="1">
    <location>
        <begin position="334"/>
        <end position="407"/>
    </location>
</feature>
<dbReference type="Proteomes" id="UP000186922">
    <property type="component" value="Unassembled WGS sequence"/>
</dbReference>
<reference evidence="3 4" key="1">
    <citation type="journal article" date="2016" name="Nat. Commun.">
        <title>Extremotolerant tardigrade genome and improved radiotolerance of human cultured cells by tardigrade-unique protein.</title>
        <authorList>
            <person name="Hashimoto T."/>
            <person name="Horikawa D.D."/>
            <person name="Saito Y."/>
            <person name="Kuwahara H."/>
            <person name="Kozuka-Hata H."/>
            <person name="Shin-I T."/>
            <person name="Minakuchi Y."/>
            <person name="Ohishi K."/>
            <person name="Motoyama A."/>
            <person name="Aizu T."/>
            <person name="Enomoto A."/>
            <person name="Kondo K."/>
            <person name="Tanaka S."/>
            <person name="Hara Y."/>
            <person name="Koshikawa S."/>
            <person name="Sagara H."/>
            <person name="Miura T."/>
            <person name="Yokobori S."/>
            <person name="Miyagawa K."/>
            <person name="Suzuki Y."/>
            <person name="Kubo T."/>
            <person name="Oyama M."/>
            <person name="Kohara Y."/>
            <person name="Fujiyama A."/>
            <person name="Arakawa K."/>
            <person name="Katayama T."/>
            <person name="Toyoda A."/>
            <person name="Kunieda T."/>
        </authorList>
    </citation>
    <scope>NUCLEOTIDE SEQUENCE [LARGE SCALE GENOMIC DNA]</scope>
    <source>
        <strain evidence="3 4">YOKOZUNA-1</strain>
    </source>
</reference>
<evidence type="ECO:0000256" key="1">
    <source>
        <dbReference type="SAM" id="MobiDB-lite"/>
    </source>
</evidence>
<comment type="caution">
    <text evidence="3">The sequence shown here is derived from an EMBL/GenBank/DDBJ whole genome shotgun (WGS) entry which is preliminary data.</text>
</comment>
<feature type="region of interest" description="Disordered" evidence="1">
    <location>
        <begin position="513"/>
        <end position="534"/>
    </location>
</feature>
<evidence type="ECO:0000313" key="4">
    <source>
        <dbReference type="Proteomes" id="UP000186922"/>
    </source>
</evidence>
<dbReference type="STRING" id="947166.A0A1D1UYI6"/>
<gene>
    <name evidence="3" type="primary">RvY_03742-1</name>
    <name evidence="3" type="synonym">RvY_03742.1</name>
    <name evidence="3" type="ORF">RvY_03742</name>
</gene>
<protein>
    <submittedName>
        <fullName evidence="3">Uncharacterized protein</fullName>
    </submittedName>
</protein>
<dbReference type="PRINTS" id="PR01217">
    <property type="entry name" value="PRICHEXTENSN"/>
</dbReference>
<proteinExistence type="predicted"/>
<name>A0A1D1UYI6_RAMVA</name>
<feature type="chain" id="PRO_5008897796" evidence="2">
    <location>
        <begin position="23"/>
        <end position="534"/>
    </location>
</feature>
<dbReference type="EMBL" id="BDGG01000002">
    <property type="protein sequence ID" value="GAU91503.1"/>
    <property type="molecule type" value="Genomic_DNA"/>
</dbReference>
<keyword evidence="4" id="KW-1185">Reference proteome</keyword>
<feature type="signal peptide" evidence="2">
    <location>
        <begin position="1"/>
        <end position="22"/>
    </location>
</feature>
<evidence type="ECO:0000256" key="2">
    <source>
        <dbReference type="SAM" id="SignalP"/>
    </source>
</evidence>
<feature type="compositionally biased region" description="Pro residues" evidence="1">
    <location>
        <begin position="337"/>
        <end position="363"/>
    </location>
</feature>
<sequence length="534" mass="57800">MELRGWFSVFPIFVVCRNFCAALEAELPEDLDADSSVHSRQKRSIFPFLLGESTLDIQCQANAITVCAPNGPRGCPQGYINIRTNVGACGFSTLQRYLTTGEISGTCCAFDPNSLPPTTAAPTVANPIVLPQIVAYPVYAQYPYAVQNAQYNANYASYKPSYVPPSYTPPPPPSYDSYYQTTTSAPYAPYASPSPSYANAQSSYSPSSAYQQSSYSDTYNQLMGMVSSYSPAPAPLSYDTYKATPSYSFLTPSYNTYKAPSYTPPASAYPPPAPSYDTYQAPAYSPPALYSSPAPSYDAYKAPAYTPTAPSYPSTPPPYSAAAPSYNSYQAPTYTPASPPAYQPPPAPQYPTPSPPYTAPVPEYPRLAPPQYLAPTPQYAAPGPQYSAPTPQYSKPAPQYAAPGPQYPPSSPTYDVPQPVVSPYMPVISNYAAPAYDATKNYDKSSYKVAPVADYSTKESYDDDHEHYTGGAYSSRSLKTPDFFDRESGLTFGSLADMVQFKKEDAAARKLQMRSLSNSPSKTPLARNLDVGTV</sequence>
<dbReference type="AlphaFoldDB" id="A0A1D1UYI6"/>
<keyword evidence="2" id="KW-0732">Signal</keyword>
<evidence type="ECO:0000313" key="3">
    <source>
        <dbReference type="EMBL" id="GAU91503.1"/>
    </source>
</evidence>